<dbReference type="InterPro" id="IPR028082">
    <property type="entry name" value="Peripla_BP_I"/>
</dbReference>
<keyword evidence="3 5" id="KW-1133">Transmembrane helix</keyword>
<dbReference type="EMBL" id="MTYJ01000246">
    <property type="protein sequence ID" value="OWA51962.1"/>
    <property type="molecule type" value="Genomic_DNA"/>
</dbReference>
<protein>
    <recommendedName>
        <fullName evidence="6">Receptor ligand binding region domain-containing protein</fullName>
    </recommendedName>
</protein>
<feature type="domain" description="Receptor ligand binding region" evidence="6">
    <location>
        <begin position="134"/>
        <end position="381"/>
    </location>
</feature>
<feature type="transmembrane region" description="Helical" evidence="5">
    <location>
        <begin position="454"/>
        <end position="473"/>
    </location>
</feature>
<evidence type="ECO:0000313" key="8">
    <source>
        <dbReference type="Proteomes" id="UP000192578"/>
    </source>
</evidence>
<reference evidence="8" key="1">
    <citation type="submission" date="2017-01" db="EMBL/GenBank/DDBJ databases">
        <title>Comparative genomics of anhydrobiosis in the tardigrade Hypsibius dujardini.</title>
        <authorList>
            <person name="Yoshida Y."/>
            <person name="Koutsovoulos G."/>
            <person name="Laetsch D."/>
            <person name="Stevens L."/>
            <person name="Kumar S."/>
            <person name="Horikawa D."/>
            <person name="Ishino K."/>
            <person name="Komine S."/>
            <person name="Tomita M."/>
            <person name="Blaxter M."/>
            <person name="Arakawa K."/>
        </authorList>
    </citation>
    <scope>NUCLEOTIDE SEQUENCE [LARGE SCALE GENOMIC DNA]</scope>
    <source>
        <strain evidence="8">Z151</strain>
    </source>
</reference>
<dbReference type="Pfam" id="PF01094">
    <property type="entry name" value="ANF_receptor"/>
    <property type="match status" value="1"/>
</dbReference>
<accession>A0A9X6NDE9</accession>
<evidence type="ECO:0000256" key="4">
    <source>
        <dbReference type="ARBA" id="ARBA00023136"/>
    </source>
</evidence>
<dbReference type="Gene3D" id="3.40.50.2300">
    <property type="match status" value="1"/>
</dbReference>
<name>A0A9X6NDE9_HYPEX</name>
<comment type="subcellular location">
    <subcellularLocation>
        <location evidence="1">Membrane</location>
    </subcellularLocation>
</comment>
<evidence type="ECO:0000259" key="6">
    <source>
        <dbReference type="Pfam" id="PF01094"/>
    </source>
</evidence>
<evidence type="ECO:0000256" key="3">
    <source>
        <dbReference type="ARBA" id="ARBA00022989"/>
    </source>
</evidence>
<proteinExistence type="predicted"/>
<keyword evidence="4 5" id="KW-0472">Membrane</keyword>
<sequence>MVVLEVEIACPGYFALNSHPSLAFNGPVIDLAVAELNAALAGRIFFTVTYLVLNVPNCLRNEEESSPALAQWYYRDRNKSSLPIVLALGCIDTLAAEQLTSEWEILNIASIGVRETGQKLPGPVPIGVGSIARPSLYAAFFSLLAMFQWTTIYIVIDTDSPPTYPTMAASIIARNRELGQLVTIVESIAWERRPTTLNDTLQRFRSVSRVLLFCGQADRLRRLLIEAAKKNMTEGEFVYIAFEPFPSKSYGKMTWNYGDAENEIAQHAFDSLLVIQQHQSATSPSGSQHPPRSLDILFQREARSKYNITYDLDDQPMPDMMATYITLSMLAEVLNESLDSVSPSNFKADQIRQVELARRFFNRTFVTETGPVYIDSRGKRRDSVAVCYFGRDSGMREAFLLLPVGTNERYLRYLNNTMRWPGGNWPPINEPLCGYRHERPSCSLSTRGIPLPEIVTLLAAVLASSGAILYYYWRTKRKREEDADAWWLVELTSFRLIYRILDCALVDPDSSCEFEELPYE</sequence>
<evidence type="ECO:0000313" key="7">
    <source>
        <dbReference type="EMBL" id="OWA51962.1"/>
    </source>
</evidence>
<dbReference type="GO" id="GO:0016020">
    <property type="term" value="C:membrane"/>
    <property type="evidence" value="ECO:0007669"/>
    <property type="project" value="UniProtKB-SubCell"/>
</dbReference>
<keyword evidence="8" id="KW-1185">Reference proteome</keyword>
<dbReference type="AlphaFoldDB" id="A0A9X6NDE9"/>
<comment type="caution">
    <text evidence="7">The sequence shown here is derived from an EMBL/GenBank/DDBJ whole genome shotgun (WGS) entry which is preliminary data.</text>
</comment>
<gene>
    <name evidence="7" type="ORF">BV898_16420</name>
</gene>
<organism evidence="7 8">
    <name type="scientific">Hypsibius exemplaris</name>
    <name type="common">Freshwater tardigrade</name>
    <dbReference type="NCBI Taxonomy" id="2072580"/>
    <lineage>
        <taxon>Eukaryota</taxon>
        <taxon>Metazoa</taxon>
        <taxon>Ecdysozoa</taxon>
        <taxon>Tardigrada</taxon>
        <taxon>Eutardigrada</taxon>
        <taxon>Parachela</taxon>
        <taxon>Hypsibioidea</taxon>
        <taxon>Hypsibiidae</taxon>
        <taxon>Hypsibius</taxon>
    </lineage>
</organism>
<evidence type="ECO:0000256" key="1">
    <source>
        <dbReference type="ARBA" id="ARBA00004370"/>
    </source>
</evidence>
<dbReference type="InterPro" id="IPR001828">
    <property type="entry name" value="ANF_lig-bd_rcpt"/>
</dbReference>
<dbReference type="SUPFAM" id="SSF53822">
    <property type="entry name" value="Periplasmic binding protein-like I"/>
    <property type="match status" value="1"/>
</dbReference>
<keyword evidence="2 5" id="KW-0812">Transmembrane</keyword>
<dbReference type="Proteomes" id="UP000192578">
    <property type="component" value="Unassembled WGS sequence"/>
</dbReference>
<evidence type="ECO:0000256" key="2">
    <source>
        <dbReference type="ARBA" id="ARBA00022692"/>
    </source>
</evidence>
<evidence type="ECO:0000256" key="5">
    <source>
        <dbReference type="SAM" id="Phobius"/>
    </source>
</evidence>